<dbReference type="GO" id="GO:0016477">
    <property type="term" value="P:cell migration"/>
    <property type="evidence" value="ECO:0007669"/>
    <property type="project" value="TreeGrafter"/>
</dbReference>
<evidence type="ECO:0000256" key="3">
    <source>
        <dbReference type="SAM" id="MobiDB-lite"/>
    </source>
</evidence>
<name>A0AAW1U9R3_9CUCU</name>
<comment type="similarity">
    <text evidence="1">Belongs to the adenomatous polyposis coli (APC) family.</text>
</comment>
<accession>A0AAW1U9R3</accession>
<dbReference type="GO" id="GO:0016342">
    <property type="term" value="C:catenin complex"/>
    <property type="evidence" value="ECO:0007669"/>
    <property type="project" value="TreeGrafter"/>
</dbReference>
<dbReference type="GO" id="GO:0030877">
    <property type="term" value="C:beta-catenin destruction complex"/>
    <property type="evidence" value="ECO:0007669"/>
    <property type="project" value="TreeGrafter"/>
</dbReference>
<dbReference type="GO" id="GO:0007389">
    <property type="term" value="P:pattern specification process"/>
    <property type="evidence" value="ECO:0007669"/>
    <property type="project" value="TreeGrafter"/>
</dbReference>
<proteinExistence type="inferred from homology"/>
<dbReference type="AlphaFoldDB" id="A0AAW1U9R3"/>
<dbReference type="GO" id="GO:0007026">
    <property type="term" value="P:negative regulation of microtubule depolymerization"/>
    <property type="evidence" value="ECO:0007669"/>
    <property type="project" value="TreeGrafter"/>
</dbReference>
<dbReference type="GO" id="GO:0016055">
    <property type="term" value="P:Wnt signaling pathway"/>
    <property type="evidence" value="ECO:0007669"/>
    <property type="project" value="UniProtKB-KW"/>
</dbReference>
<dbReference type="GO" id="GO:0007399">
    <property type="term" value="P:nervous system development"/>
    <property type="evidence" value="ECO:0007669"/>
    <property type="project" value="TreeGrafter"/>
</dbReference>
<dbReference type="InterPro" id="IPR011989">
    <property type="entry name" value="ARM-like"/>
</dbReference>
<reference evidence="4 5" key="1">
    <citation type="submission" date="2023-03" db="EMBL/GenBank/DDBJ databases">
        <title>Genome insight into feeding habits of ladybird beetles.</title>
        <authorList>
            <person name="Li H.-S."/>
            <person name="Huang Y.-H."/>
            <person name="Pang H."/>
        </authorList>
    </citation>
    <scope>NUCLEOTIDE SEQUENCE [LARGE SCALE GENOMIC DNA]</scope>
    <source>
        <strain evidence="4">SYSU_2023b</strain>
        <tissue evidence="4">Whole body</tissue>
    </source>
</reference>
<dbReference type="SUPFAM" id="SSF48371">
    <property type="entry name" value="ARM repeat"/>
    <property type="match status" value="1"/>
</dbReference>
<feature type="region of interest" description="Disordered" evidence="3">
    <location>
        <begin position="1"/>
        <end position="21"/>
    </location>
</feature>
<dbReference type="EMBL" id="JARQZJ010000043">
    <property type="protein sequence ID" value="KAK9877635.1"/>
    <property type="molecule type" value="Genomic_DNA"/>
</dbReference>
<evidence type="ECO:0000256" key="2">
    <source>
        <dbReference type="ARBA" id="ARBA00022687"/>
    </source>
</evidence>
<dbReference type="InterPro" id="IPR016024">
    <property type="entry name" value="ARM-type_fold"/>
</dbReference>
<dbReference type="Pfam" id="PF18797">
    <property type="entry name" value="APC_rep"/>
    <property type="match status" value="1"/>
</dbReference>
<dbReference type="GO" id="GO:0001708">
    <property type="term" value="P:cell fate specification"/>
    <property type="evidence" value="ECO:0007669"/>
    <property type="project" value="TreeGrafter"/>
</dbReference>
<evidence type="ECO:0000313" key="4">
    <source>
        <dbReference type="EMBL" id="KAK9877635.1"/>
    </source>
</evidence>
<evidence type="ECO:0000256" key="1">
    <source>
        <dbReference type="ARBA" id="ARBA00009051"/>
    </source>
</evidence>
<evidence type="ECO:0000313" key="5">
    <source>
        <dbReference type="Proteomes" id="UP001431783"/>
    </source>
</evidence>
<dbReference type="GO" id="GO:0008013">
    <property type="term" value="F:beta-catenin binding"/>
    <property type="evidence" value="ECO:0007669"/>
    <property type="project" value="InterPro"/>
</dbReference>
<dbReference type="Proteomes" id="UP001431783">
    <property type="component" value="Unassembled WGS sequence"/>
</dbReference>
<sequence>MRKKASKALQNSVKSQPDEKARKREMKILSLLEVITDYTESLKNGTEFTCDNLPPDGNKHPVQIIPQIMKSSFDEGYRQAICQLGDIHSIVELLEIEHFVRGNITEETLCNQLKKYAGMILTNLTFGDSGNKALLCSYKESIKTLLMQLQSSNGELRQATAGVLRNLLRRADSTSKEVLREVGSVKSLMKAAMLNNTEITFISIVRKINLRFVQ</sequence>
<dbReference type="InterPro" id="IPR041257">
    <property type="entry name" value="APC_rep"/>
</dbReference>
<dbReference type="GO" id="GO:0005881">
    <property type="term" value="C:cytoplasmic microtubule"/>
    <property type="evidence" value="ECO:0007669"/>
    <property type="project" value="TreeGrafter"/>
</dbReference>
<dbReference type="PANTHER" id="PTHR12607:SF12">
    <property type="entry name" value="APC-LIKE, ISOFORM A-RELATED"/>
    <property type="match status" value="1"/>
</dbReference>
<dbReference type="PANTHER" id="PTHR12607">
    <property type="entry name" value="ADENOMATOUS POLYPOSIS COLI PROTEIN FAMILY"/>
    <property type="match status" value="1"/>
</dbReference>
<gene>
    <name evidence="4" type="ORF">WA026_019305</name>
</gene>
<dbReference type="GO" id="GO:0090090">
    <property type="term" value="P:negative regulation of canonical Wnt signaling pathway"/>
    <property type="evidence" value="ECO:0007669"/>
    <property type="project" value="TreeGrafter"/>
</dbReference>
<keyword evidence="2" id="KW-0879">Wnt signaling pathway</keyword>
<dbReference type="Gene3D" id="1.25.10.10">
    <property type="entry name" value="Leucine-rich Repeat Variant"/>
    <property type="match status" value="1"/>
</dbReference>
<organism evidence="4 5">
    <name type="scientific">Henosepilachna vigintioctopunctata</name>
    <dbReference type="NCBI Taxonomy" id="420089"/>
    <lineage>
        <taxon>Eukaryota</taxon>
        <taxon>Metazoa</taxon>
        <taxon>Ecdysozoa</taxon>
        <taxon>Arthropoda</taxon>
        <taxon>Hexapoda</taxon>
        <taxon>Insecta</taxon>
        <taxon>Pterygota</taxon>
        <taxon>Neoptera</taxon>
        <taxon>Endopterygota</taxon>
        <taxon>Coleoptera</taxon>
        <taxon>Polyphaga</taxon>
        <taxon>Cucujiformia</taxon>
        <taxon>Coccinelloidea</taxon>
        <taxon>Coccinellidae</taxon>
        <taxon>Epilachninae</taxon>
        <taxon>Epilachnini</taxon>
        <taxon>Henosepilachna</taxon>
    </lineage>
</organism>
<keyword evidence="5" id="KW-1185">Reference proteome</keyword>
<dbReference type="InterPro" id="IPR026818">
    <property type="entry name" value="Apc_fam"/>
</dbReference>
<dbReference type="GO" id="GO:0008017">
    <property type="term" value="F:microtubule binding"/>
    <property type="evidence" value="ECO:0007669"/>
    <property type="project" value="TreeGrafter"/>
</dbReference>
<comment type="caution">
    <text evidence="4">The sequence shown here is derived from an EMBL/GenBank/DDBJ whole genome shotgun (WGS) entry which is preliminary data.</text>
</comment>
<protein>
    <submittedName>
        <fullName evidence="4">Uncharacterized protein</fullName>
    </submittedName>
</protein>